<dbReference type="EMBL" id="BGPR01124559">
    <property type="protein sequence ID" value="GBN29929.1"/>
    <property type="molecule type" value="Genomic_DNA"/>
</dbReference>
<accession>A0A4Y2MTS0</accession>
<evidence type="ECO:0000313" key="1">
    <source>
        <dbReference type="EMBL" id="GBN29929.1"/>
    </source>
</evidence>
<name>A0A4Y2MTS0_ARAVE</name>
<dbReference type="Proteomes" id="UP000499080">
    <property type="component" value="Unassembled WGS sequence"/>
</dbReference>
<dbReference type="AlphaFoldDB" id="A0A4Y2MTS0"/>
<proteinExistence type="predicted"/>
<organism evidence="1 2">
    <name type="scientific">Araneus ventricosus</name>
    <name type="common">Orbweaver spider</name>
    <name type="synonym">Epeira ventricosa</name>
    <dbReference type="NCBI Taxonomy" id="182803"/>
    <lineage>
        <taxon>Eukaryota</taxon>
        <taxon>Metazoa</taxon>
        <taxon>Ecdysozoa</taxon>
        <taxon>Arthropoda</taxon>
        <taxon>Chelicerata</taxon>
        <taxon>Arachnida</taxon>
        <taxon>Araneae</taxon>
        <taxon>Araneomorphae</taxon>
        <taxon>Entelegynae</taxon>
        <taxon>Araneoidea</taxon>
        <taxon>Araneidae</taxon>
        <taxon>Araneus</taxon>
    </lineage>
</organism>
<keyword evidence="2" id="KW-1185">Reference proteome</keyword>
<sequence>MTYRKCDCAQVSQYLYSHPQAVSIFRASIPLTRQHFQQGKFHSYDQNRPSYEALNVTILDRFSGSFEELIRQSTDRVCLIALIGLRYDIQNFTPRSVFVRVAFVMKYTQRLVRPRLGCHLSFLQHCRMGIIICPGASRRYSTAVFTSSSRWSRRGSWSPAETGKARWSILY</sequence>
<protein>
    <submittedName>
        <fullName evidence="1">Uncharacterized protein</fullName>
    </submittedName>
</protein>
<gene>
    <name evidence="1" type="ORF">AVEN_254808_1</name>
</gene>
<reference evidence="1 2" key="1">
    <citation type="journal article" date="2019" name="Sci. Rep.">
        <title>Orb-weaving spider Araneus ventricosus genome elucidates the spidroin gene catalogue.</title>
        <authorList>
            <person name="Kono N."/>
            <person name="Nakamura H."/>
            <person name="Ohtoshi R."/>
            <person name="Moran D.A.P."/>
            <person name="Shinohara A."/>
            <person name="Yoshida Y."/>
            <person name="Fujiwara M."/>
            <person name="Mori M."/>
            <person name="Tomita M."/>
            <person name="Arakawa K."/>
        </authorList>
    </citation>
    <scope>NUCLEOTIDE SEQUENCE [LARGE SCALE GENOMIC DNA]</scope>
</reference>
<evidence type="ECO:0000313" key="2">
    <source>
        <dbReference type="Proteomes" id="UP000499080"/>
    </source>
</evidence>
<comment type="caution">
    <text evidence="1">The sequence shown here is derived from an EMBL/GenBank/DDBJ whole genome shotgun (WGS) entry which is preliminary data.</text>
</comment>